<dbReference type="CDD" id="cd06225">
    <property type="entry name" value="HAMP"/>
    <property type="match status" value="1"/>
</dbReference>
<evidence type="ECO:0000256" key="12">
    <source>
        <dbReference type="SAM" id="Phobius"/>
    </source>
</evidence>
<dbReference type="Gene3D" id="1.10.287.130">
    <property type="match status" value="1"/>
</dbReference>
<evidence type="ECO:0000256" key="10">
    <source>
        <dbReference type="ARBA" id="ARBA00023136"/>
    </source>
</evidence>
<dbReference type="InterPro" id="IPR036890">
    <property type="entry name" value="HATPase_C_sf"/>
</dbReference>
<dbReference type="SUPFAM" id="SSF55874">
    <property type="entry name" value="ATPase domain of HSP90 chaperone/DNA topoisomerase II/histidine kinase"/>
    <property type="match status" value="1"/>
</dbReference>
<dbReference type="Pfam" id="PF00672">
    <property type="entry name" value="HAMP"/>
    <property type="match status" value="1"/>
</dbReference>
<dbReference type="GO" id="GO:0000155">
    <property type="term" value="F:phosphorelay sensor kinase activity"/>
    <property type="evidence" value="ECO:0007669"/>
    <property type="project" value="InterPro"/>
</dbReference>
<dbReference type="PROSITE" id="PS50109">
    <property type="entry name" value="HIS_KIN"/>
    <property type="match status" value="1"/>
</dbReference>
<dbReference type="RefSeq" id="WP_189267527.1">
    <property type="nucleotide sequence ID" value="NZ_BMML01000023.1"/>
</dbReference>
<dbReference type="SMART" id="SM00388">
    <property type="entry name" value="HisKA"/>
    <property type="match status" value="1"/>
</dbReference>
<dbReference type="SUPFAM" id="SSF158472">
    <property type="entry name" value="HAMP domain-like"/>
    <property type="match status" value="1"/>
</dbReference>
<keyword evidence="5" id="KW-0808">Transferase</keyword>
<dbReference type="Pfam" id="PF02518">
    <property type="entry name" value="HATPase_c"/>
    <property type="match status" value="1"/>
</dbReference>
<keyword evidence="9" id="KW-0902">Two-component regulatory system</keyword>
<reference evidence="15" key="2">
    <citation type="submission" date="2020-09" db="EMBL/GenBank/DDBJ databases">
        <authorList>
            <person name="Sun Q."/>
            <person name="Zhou Y."/>
        </authorList>
    </citation>
    <scope>NUCLEOTIDE SEQUENCE</scope>
    <source>
        <strain evidence="15">CGMCC 4.7110</strain>
    </source>
</reference>
<dbReference type="Gene3D" id="3.30.565.10">
    <property type="entry name" value="Histidine kinase-like ATPase, C-terminal domain"/>
    <property type="match status" value="1"/>
</dbReference>
<evidence type="ECO:0000256" key="5">
    <source>
        <dbReference type="ARBA" id="ARBA00022679"/>
    </source>
</evidence>
<keyword evidence="8 12" id="KW-1133">Transmembrane helix</keyword>
<keyword evidence="4" id="KW-0597">Phosphoprotein</keyword>
<keyword evidence="10 12" id="KW-0472">Membrane</keyword>
<dbReference type="Proteomes" id="UP000653411">
    <property type="component" value="Unassembled WGS sequence"/>
</dbReference>
<comment type="caution">
    <text evidence="15">The sequence shown here is derived from an EMBL/GenBank/DDBJ whole genome shotgun (WGS) entry which is preliminary data.</text>
</comment>
<keyword evidence="16" id="KW-1185">Reference proteome</keyword>
<evidence type="ECO:0000256" key="7">
    <source>
        <dbReference type="ARBA" id="ARBA00022777"/>
    </source>
</evidence>
<evidence type="ECO:0000256" key="3">
    <source>
        <dbReference type="ARBA" id="ARBA00012438"/>
    </source>
</evidence>
<gene>
    <name evidence="15" type="ORF">GCM10011578_076770</name>
</gene>
<dbReference type="CDD" id="cd00082">
    <property type="entry name" value="HisKA"/>
    <property type="match status" value="1"/>
</dbReference>
<evidence type="ECO:0000256" key="6">
    <source>
        <dbReference type="ARBA" id="ARBA00022692"/>
    </source>
</evidence>
<evidence type="ECO:0000256" key="1">
    <source>
        <dbReference type="ARBA" id="ARBA00000085"/>
    </source>
</evidence>
<proteinExistence type="predicted"/>
<dbReference type="CDD" id="cd00075">
    <property type="entry name" value="HATPase"/>
    <property type="match status" value="1"/>
</dbReference>
<dbReference type="PRINTS" id="PR00344">
    <property type="entry name" value="BCTRLSENSOR"/>
</dbReference>
<comment type="catalytic activity">
    <reaction evidence="1">
        <text>ATP + protein L-histidine = ADP + protein N-phospho-L-histidine.</text>
        <dbReference type="EC" id="2.7.13.3"/>
    </reaction>
</comment>
<dbReference type="SMART" id="SM00387">
    <property type="entry name" value="HATPase_c"/>
    <property type="match status" value="1"/>
</dbReference>
<evidence type="ECO:0000259" key="14">
    <source>
        <dbReference type="PROSITE" id="PS50885"/>
    </source>
</evidence>
<dbReference type="InterPro" id="IPR004358">
    <property type="entry name" value="Sig_transdc_His_kin-like_C"/>
</dbReference>
<evidence type="ECO:0000256" key="9">
    <source>
        <dbReference type="ARBA" id="ARBA00023012"/>
    </source>
</evidence>
<keyword evidence="7 15" id="KW-0418">Kinase</keyword>
<evidence type="ECO:0000256" key="4">
    <source>
        <dbReference type="ARBA" id="ARBA00022553"/>
    </source>
</evidence>
<dbReference type="EC" id="2.7.13.3" evidence="3"/>
<dbReference type="Gene3D" id="6.10.340.10">
    <property type="match status" value="1"/>
</dbReference>
<evidence type="ECO:0000256" key="2">
    <source>
        <dbReference type="ARBA" id="ARBA00004236"/>
    </source>
</evidence>
<dbReference type="InterPro" id="IPR005467">
    <property type="entry name" value="His_kinase_dom"/>
</dbReference>
<sequence length="465" mass="49826">MPEPGRRRTGLLPRTVRGRTTAALVFLTMVAVTVSAAVLLFFVHAGLAGSARQAADRQLRVAERELRQGASVETVRHDAPDVSLSLVPEGQVVPGPSARPTPAGPNSGRVTVRTDTGVYTIEADPRLTSTRTVIGSIAWALVLAAVLQLVFMAGLIWYALGRVLRPVESLRTEFAKITAGRLDHRVPVRSSDDEVALLAATMNTGLDQLQRAVNRLETFTSDASHELRGPLTTLRARLEIARMLPEQTDWPDIVDESLADVTRLEEIVHDLLFLARLDAHQPLKGEPIPFTEFVRDVIGDLYADQPVSLIAAAPVPDRPDTVFGGPSSLTRALKNLIDNGLAHAAGDVQVEVLVGDDQVVVEVRDDGPGIPEEARERVFDRFVRLDDARTARSGGSGLGLAIARDVCVAHGGSLFAREPLPGRTGARLVLALPTADPVSRTGQEIIAGQDEQAPPQQSGGATGNR</sequence>
<dbReference type="PROSITE" id="PS50885">
    <property type="entry name" value="HAMP"/>
    <property type="match status" value="1"/>
</dbReference>
<comment type="subcellular location">
    <subcellularLocation>
        <location evidence="2">Cell membrane</location>
    </subcellularLocation>
</comment>
<dbReference type="GO" id="GO:0005886">
    <property type="term" value="C:plasma membrane"/>
    <property type="evidence" value="ECO:0007669"/>
    <property type="project" value="UniProtKB-SubCell"/>
</dbReference>
<dbReference type="InterPro" id="IPR050428">
    <property type="entry name" value="TCS_sensor_his_kinase"/>
</dbReference>
<name>A0A918CVI3_9ACTN</name>
<dbReference type="Pfam" id="PF00512">
    <property type="entry name" value="HisKA"/>
    <property type="match status" value="1"/>
</dbReference>
<feature type="transmembrane region" description="Helical" evidence="12">
    <location>
        <begin position="21"/>
        <end position="43"/>
    </location>
</feature>
<evidence type="ECO:0000313" key="15">
    <source>
        <dbReference type="EMBL" id="GGN35139.1"/>
    </source>
</evidence>
<feature type="region of interest" description="Disordered" evidence="11">
    <location>
        <begin position="441"/>
        <end position="465"/>
    </location>
</feature>
<accession>A0A918CVI3</accession>
<dbReference type="InterPro" id="IPR003661">
    <property type="entry name" value="HisK_dim/P_dom"/>
</dbReference>
<evidence type="ECO:0000256" key="11">
    <source>
        <dbReference type="SAM" id="MobiDB-lite"/>
    </source>
</evidence>
<evidence type="ECO:0000259" key="13">
    <source>
        <dbReference type="PROSITE" id="PS50109"/>
    </source>
</evidence>
<evidence type="ECO:0000256" key="8">
    <source>
        <dbReference type="ARBA" id="ARBA00022989"/>
    </source>
</evidence>
<feature type="domain" description="Histidine kinase" evidence="13">
    <location>
        <begin position="222"/>
        <end position="436"/>
    </location>
</feature>
<protein>
    <recommendedName>
        <fullName evidence="3">histidine kinase</fullName>
        <ecNumber evidence="3">2.7.13.3</ecNumber>
    </recommendedName>
</protein>
<evidence type="ECO:0000313" key="16">
    <source>
        <dbReference type="Proteomes" id="UP000653411"/>
    </source>
</evidence>
<dbReference type="EMBL" id="BMML01000023">
    <property type="protein sequence ID" value="GGN35139.1"/>
    <property type="molecule type" value="Genomic_DNA"/>
</dbReference>
<dbReference type="InterPro" id="IPR036097">
    <property type="entry name" value="HisK_dim/P_sf"/>
</dbReference>
<dbReference type="SMART" id="SM00304">
    <property type="entry name" value="HAMP"/>
    <property type="match status" value="1"/>
</dbReference>
<dbReference type="InterPro" id="IPR003594">
    <property type="entry name" value="HATPase_dom"/>
</dbReference>
<dbReference type="InterPro" id="IPR003660">
    <property type="entry name" value="HAMP_dom"/>
</dbReference>
<reference evidence="15" key="1">
    <citation type="journal article" date="2014" name="Int. J. Syst. Evol. Microbiol.">
        <title>Complete genome sequence of Corynebacterium casei LMG S-19264T (=DSM 44701T), isolated from a smear-ripened cheese.</title>
        <authorList>
            <consortium name="US DOE Joint Genome Institute (JGI-PGF)"/>
            <person name="Walter F."/>
            <person name="Albersmeier A."/>
            <person name="Kalinowski J."/>
            <person name="Ruckert C."/>
        </authorList>
    </citation>
    <scope>NUCLEOTIDE SEQUENCE</scope>
    <source>
        <strain evidence="15">CGMCC 4.7110</strain>
    </source>
</reference>
<feature type="transmembrane region" description="Helical" evidence="12">
    <location>
        <begin position="137"/>
        <end position="160"/>
    </location>
</feature>
<dbReference type="PANTHER" id="PTHR45436">
    <property type="entry name" value="SENSOR HISTIDINE KINASE YKOH"/>
    <property type="match status" value="1"/>
</dbReference>
<dbReference type="AlphaFoldDB" id="A0A918CVI3"/>
<dbReference type="SUPFAM" id="SSF47384">
    <property type="entry name" value="Homodimeric domain of signal transducing histidine kinase"/>
    <property type="match status" value="1"/>
</dbReference>
<organism evidence="15 16">
    <name type="scientific">Streptomyces fuscichromogenes</name>
    <dbReference type="NCBI Taxonomy" id="1324013"/>
    <lineage>
        <taxon>Bacteria</taxon>
        <taxon>Bacillati</taxon>
        <taxon>Actinomycetota</taxon>
        <taxon>Actinomycetes</taxon>
        <taxon>Kitasatosporales</taxon>
        <taxon>Streptomycetaceae</taxon>
        <taxon>Streptomyces</taxon>
    </lineage>
</organism>
<dbReference type="PANTHER" id="PTHR45436:SF5">
    <property type="entry name" value="SENSOR HISTIDINE KINASE TRCS"/>
    <property type="match status" value="1"/>
</dbReference>
<feature type="domain" description="HAMP" evidence="14">
    <location>
        <begin position="161"/>
        <end position="214"/>
    </location>
</feature>
<keyword evidence="6 12" id="KW-0812">Transmembrane</keyword>